<name>A0A1H1H8H9_9ACTN</name>
<evidence type="ECO:0000256" key="7">
    <source>
        <dbReference type="ARBA" id="ARBA00022741"/>
    </source>
</evidence>
<gene>
    <name evidence="17" type="ORF">SAMN04489765_3907</name>
</gene>
<dbReference type="Gene3D" id="3.40.1000.70">
    <property type="entry name" value="PknH-like extracellular domain"/>
    <property type="match status" value="1"/>
</dbReference>
<dbReference type="Gene3D" id="1.10.510.10">
    <property type="entry name" value="Transferase(Phosphotransferase) domain 1"/>
    <property type="match status" value="1"/>
</dbReference>
<dbReference type="STRING" id="47312.SAMN04489765_3907"/>
<dbReference type="Gene3D" id="3.30.200.20">
    <property type="entry name" value="Phosphorylase Kinase, domain 1"/>
    <property type="match status" value="1"/>
</dbReference>
<dbReference type="Pfam" id="PF00069">
    <property type="entry name" value="Pkinase"/>
    <property type="match status" value="1"/>
</dbReference>
<evidence type="ECO:0000256" key="10">
    <source>
        <dbReference type="ARBA" id="ARBA00022989"/>
    </source>
</evidence>
<feature type="region of interest" description="Disordered" evidence="14">
    <location>
        <begin position="388"/>
        <end position="422"/>
    </location>
</feature>
<evidence type="ECO:0000256" key="9">
    <source>
        <dbReference type="ARBA" id="ARBA00022840"/>
    </source>
</evidence>
<dbReference type="Pfam" id="PF14032">
    <property type="entry name" value="PknH_C"/>
    <property type="match status" value="1"/>
</dbReference>
<comment type="subcellular location">
    <subcellularLocation>
        <location evidence="1">Cell membrane</location>
        <topology evidence="1">Single-pass membrane protein</topology>
    </subcellularLocation>
</comment>
<evidence type="ECO:0000256" key="8">
    <source>
        <dbReference type="ARBA" id="ARBA00022777"/>
    </source>
</evidence>
<dbReference type="CDD" id="cd14014">
    <property type="entry name" value="STKc_PknB_like"/>
    <property type="match status" value="1"/>
</dbReference>
<dbReference type="InterPro" id="IPR026954">
    <property type="entry name" value="PknH-like_Extracell"/>
</dbReference>
<dbReference type="InterPro" id="IPR000719">
    <property type="entry name" value="Prot_kinase_dom"/>
</dbReference>
<dbReference type="SMART" id="SM00220">
    <property type="entry name" value="S_TKc"/>
    <property type="match status" value="1"/>
</dbReference>
<feature type="transmembrane region" description="Helical" evidence="15">
    <location>
        <begin position="307"/>
        <end position="328"/>
    </location>
</feature>
<evidence type="ECO:0000256" key="6">
    <source>
        <dbReference type="ARBA" id="ARBA00022692"/>
    </source>
</evidence>
<evidence type="ECO:0000256" key="3">
    <source>
        <dbReference type="ARBA" id="ARBA00022475"/>
    </source>
</evidence>
<dbReference type="AlphaFoldDB" id="A0A1H1H8H9"/>
<evidence type="ECO:0000256" key="1">
    <source>
        <dbReference type="ARBA" id="ARBA00004162"/>
    </source>
</evidence>
<evidence type="ECO:0000256" key="5">
    <source>
        <dbReference type="ARBA" id="ARBA00022679"/>
    </source>
</evidence>
<feature type="compositionally biased region" description="Polar residues" evidence="14">
    <location>
        <begin position="407"/>
        <end position="417"/>
    </location>
</feature>
<dbReference type="InterPro" id="IPR038232">
    <property type="entry name" value="PknH-like_Extracell_sf"/>
</dbReference>
<dbReference type="GO" id="GO:0004674">
    <property type="term" value="F:protein serine/threonine kinase activity"/>
    <property type="evidence" value="ECO:0007669"/>
    <property type="project" value="UniProtKB-KW"/>
</dbReference>
<dbReference type="InterPro" id="IPR008271">
    <property type="entry name" value="Ser/Thr_kinase_AS"/>
</dbReference>
<evidence type="ECO:0000256" key="13">
    <source>
        <dbReference type="ARBA" id="ARBA00048679"/>
    </source>
</evidence>
<keyword evidence="4" id="KW-0723">Serine/threonine-protein kinase</keyword>
<sequence length="549" mass="58421">MGDDERRIAGYLVVREIGSGGMGEVYLVEHPRLPRRDALKLLDSDVSGIGDFKARFIRESEVLAGLKHPNIIQIYDRGEVDGRLWLTMEYVDGTDVAHLIRSSGPMPVPLALDVVQSVASALDYAWRSRSLTHRDVKPANILIAFGEFGRISEVKLADFGIAKSVGESTSLSAAGSTVGTMQFMSPEAISGSNLDSRSDQYSLACTAYQMITGAVPFSGTASEIVSGHLTRSVPSLSPGGSRLDPVFARALAKRPSDRYPSCESFVQDLRTAWSDTSGFAPTAPQLGVVGISDRAPSTSTRRAPRRVLPGLVAALVLMIVVGAGAVAFRAGPAATIAGQAVPASPSAPTSTPASEPVLAVSAAQLLPSDQDVRDLTSNDPGFWTIDRTDSVEEQGGTVSPAECTWVASGSSSPTEVSRATARYRHPTPNGRLTFGMSVSTGAVVYRTVSDAETVFARLVRDFTNCTKSPIQITSPTGSVMRLVTAVTGTPSDWQLWSTLIYQDVGYFCTSSESRVRNSIVSVTRCLDQVDQSNVPARLTAKSVNLARTL</sequence>
<keyword evidence="8" id="KW-0418">Kinase</keyword>
<dbReference type="GO" id="GO:0005886">
    <property type="term" value="C:plasma membrane"/>
    <property type="evidence" value="ECO:0007669"/>
    <property type="project" value="UniProtKB-SubCell"/>
</dbReference>
<feature type="domain" description="Protein kinase" evidence="16">
    <location>
        <begin position="11"/>
        <end position="270"/>
    </location>
</feature>
<evidence type="ECO:0000256" key="14">
    <source>
        <dbReference type="SAM" id="MobiDB-lite"/>
    </source>
</evidence>
<evidence type="ECO:0000256" key="11">
    <source>
        <dbReference type="ARBA" id="ARBA00023136"/>
    </source>
</evidence>
<dbReference type="EC" id="2.7.11.1" evidence="2"/>
<keyword evidence="3" id="KW-1003">Cell membrane</keyword>
<dbReference type="PANTHER" id="PTHR43289">
    <property type="entry name" value="MITOGEN-ACTIVATED PROTEIN KINASE KINASE KINASE 20-RELATED"/>
    <property type="match status" value="1"/>
</dbReference>
<reference evidence="18" key="1">
    <citation type="submission" date="2016-10" db="EMBL/GenBank/DDBJ databases">
        <authorList>
            <person name="Varghese N."/>
            <person name="Submissions S."/>
        </authorList>
    </citation>
    <scope>NUCLEOTIDE SEQUENCE [LARGE SCALE GENOMIC DNA]</scope>
    <source>
        <strain evidence="18">DSM 44142</strain>
    </source>
</reference>
<keyword evidence="9" id="KW-0067">ATP-binding</keyword>
<dbReference type="PANTHER" id="PTHR43289:SF6">
    <property type="entry name" value="SERINE_THREONINE-PROTEIN KINASE NEKL-3"/>
    <property type="match status" value="1"/>
</dbReference>
<accession>A0A1H1H8H9</accession>
<dbReference type="InterPro" id="IPR011009">
    <property type="entry name" value="Kinase-like_dom_sf"/>
</dbReference>
<evidence type="ECO:0000256" key="12">
    <source>
        <dbReference type="ARBA" id="ARBA00047899"/>
    </source>
</evidence>
<keyword evidence="6 15" id="KW-0812">Transmembrane</keyword>
<evidence type="ECO:0000256" key="2">
    <source>
        <dbReference type="ARBA" id="ARBA00012513"/>
    </source>
</evidence>
<keyword evidence="10 15" id="KW-1133">Transmembrane helix</keyword>
<evidence type="ECO:0000313" key="17">
    <source>
        <dbReference type="EMBL" id="SDR21683.1"/>
    </source>
</evidence>
<evidence type="ECO:0000256" key="15">
    <source>
        <dbReference type="SAM" id="Phobius"/>
    </source>
</evidence>
<comment type="catalytic activity">
    <reaction evidence="12">
        <text>L-threonyl-[protein] + ATP = O-phospho-L-threonyl-[protein] + ADP + H(+)</text>
        <dbReference type="Rhea" id="RHEA:46608"/>
        <dbReference type="Rhea" id="RHEA-COMP:11060"/>
        <dbReference type="Rhea" id="RHEA-COMP:11605"/>
        <dbReference type="ChEBI" id="CHEBI:15378"/>
        <dbReference type="ChEBI" id="CHEBI:30013"/>
        <dbReference type="ChEBI" id="CHEBI:30616"/>
        <dbReference type="ChEBI" id="CHEBI:61977"/>
        <dbReference type="ChEBI" id="CHEBI:456216"/>
        <dbReference type="EC" id="2.7.11.1"/>
    </reaction>
</comment>
<keyword evidence="11 15" id="KW-0472">Membrane</keyword>
<keyword evidence="7" id="KW-0547">Nucleotide-binding</keyword>
<organism evidence="17 18">
    <name type="scientific">Tsukamurella pulmonis</name>
    <dbReference type="NCBI Taxonomy" id="47312"/>
    <lineage>
        <taxon>Bacteria</taxon>
        <taxon>Bacillati</taxon>
        <taxon>Actinomycetota</taxon>
        <taxon>Actinomycetes</taxon>
        <taxon>Mycobacteriales</taxon>
        <taxon>Tsukamurellaceae</taxon>
        <taxon>Tsukamurella</taxon>
    </lineage>
</organism>
<dbReference type="PROSITE" id="PS50011">
    <property type="entry name" value="PROTEIN_KINASE_DOM"/>
    <property type="match status" value="1"/>
</dbReference>
<dbReference type="PROSITE" id="PS00108">
    <property type="entry name" value="PROTEIN_KINASE_ST"/>
    <property type="match status" value="1"/>
</dbReference>
<protein>
    <recommendedName>
        <fullName evidence="2">non-specific serine/threonine protein kinase</fullName>
        <ecNumber evidence="2">2.7.11.1</ecNumber>
    </recommendedName>
</protein>
<dbReference type="SUPFAM" id="SSF56112">
    <property type="entry name" value="Protein kinase-like (PK-like)"/>
    <property type="match status" value="1"/>
</dbReference>
<proteinExistence type="predicted"/>
<keyword evidence="5" id="KW-0808">Transferase</keyword>
<keyword evidence="18" id="KW-1185">Reference proteome</keyword>
<evidence type="ECO:0000256" key="4">
    <source>
        <dbReference type="ARBA" id="ARBA00022527"/>
    </source>
</evidence>
<evidence type="ECO:0000259" key="16">
    <source>
        <dbReference type="PROSITE" id="PS50011"/>
    </source>
</evidence>
<dbReference type="GO" id="GO:0005524">
    <property type="term" value="F:ATP binding"/>
    <property type="evidence" value="ECO:0007669"/>
    <property type="project" value="UniProtKB-KW"/>
</dbReference>
<dbReference type="EMBL" id="FNLF01000002">
    <property type="protein sequence ID" value="SDR21683.1"/>
    <property type="molecule type" value="Genomic_DNA"/>
</dbReference>
<evidence type="ECO:0000313" key="18">
    <source>
        <dbReference type="Proteomes" id="UP000183053"/>
    </source>
</evidence>
<dbReference type="OrthoDB" id="9762169at2"/>
<dbReference type="RefSeq" id="WP_068564559.1">
    <property type="nucleotide sequence ID" value="NZ_FNLF01000002.1"/>
</dbReference>
<comment type="catalytic activity">
    <reaction evidence="13">
        <text>L-seryl-[protein] + ATP = O-phospho-L-seryl-[protein] + ADP + H(+)</text>
        <dbReference type="Rhea" id="RHEA:17989"/>
        <dbReference type="Rhea" id="RHEA-COMP:9863"/>
        <dbReference type="Rhea" id="RHEA-COMP:11604"/>
        <dbReference type="ChEBI" id="CHEBI:15378"/>
        <dbReference type="ChEBI" id="CHEBI:29999"/>
        <dbReference type="ChEBI" id="CHEBI:30616"/>
        <dbReference type="ChEBI" id="CHEBI:83421"/>
        <dbReference type="ChEBI" id="CHEBI:456216"/>
        <dbReference type="EC" id="2.7.11.1"/>
    </reaction>
</comment>
<dbReference type="Proteomes" id="UP000183053">
    <property type="component" value="Unassembled WGS sequence"/>
</dbReference>